<dbReference type="SUPFAM" id="SSF53335">
    <property type="entry name" value="S-adenosyl-L-methionine-dependent methyltransferases"/>
    <property type="match status" value="1"/>
</dbReference>
<comment type="subcellular location">
    <subcellularLocation>
        <location evidence="2">Cytoplasm</location>
    </subcellularLocation>
</comment>
<feature type="binding site" evidence="2">
    <location>
        <position position="311"/>
    </location>
    <ligand>
        <name>ATP</name>
        <dbReference type="ChEBI" id="CHEBI:30616"/>
    </ligand>
</feature>
<keyword evidence="2" id="KW-0479">Metal-binding</keyword>
<feature type="binding site" evidence="2">
    <location>
        <begin position="279"/>
        <end position="284"/>
    </location>
    <ligand>
        <name>ATP</name>
        <dbReference type="ChEBI" id="CHEBI:30616"/>
    </ligand>
</feature>
<accession>A0A5R9J8G7</accession>
<comment type="catalytic activity">
    <reaction evidence="2">
        <text>(7R,8S)-7,8-diammoniononanoate + CO2 + ATP = (4R,5S)-dethiobiotin + ADP + phosphate + 3 H(+)</text>
        <dbReference type="Rhea" id="RHEA:15805"/>
        <dbReference type="ChEBI" id="CHEBI:15378"/>
        <dbReference type="ChEBI" id="CHEBI:16526"/>
        <dbReference type="ChEBI" id="CHEBI:30616"/>
        <dbReference type="ChEBI" id="CHEBI:43474"/>
        <dbReference type="ChEBI" id="CHEBI:149469"/>
        <dbReference type="ChEBI" id="CHEBI:149473"/>
        <dbReference type="ChEBI" id="CHEBI:456216"/>
        <dbReference type="EC" id="6.3.3.3"/>
    </reaction>
</comment>
<keyword evidence="1 2" id="KW-0093">Biotin biosynthesis</keyword>
<feature type="binding site" evidence="2">
    <location>
        <position position="283"/>
    </location>
    <ligand>
        <name>Mg(2+)</name>
        <dbReference type="ChEBI" id="CHEBI:18420"/>
    </ligand>
</feature>
<comment type="caution">
    <text evidence="2">Lacks conserved residue(s) required for the propagation of feature annotation.</text>
</comment>
<comment type="similarity">
    <text evidence="2">Belongs to the dethiobiotin synthetase family.</text>
</comment>
<reference evidence="4 5" key="1">
    <citation type="submission" date="2019-05" db="EMBL/GenBank/DDBJ databases">
        <authorList>
            <person name="Pankratov T."/>
            <person name="Grouzdev D."/>
        </authorList>
    </citation>
    <scope>NUCLEOTIDE SEQUENCE [LARGE SCALE GENOMIC DNA]</scope>
    <source>
        <strain evidence="4 5">KEBCLARHB70R</strain>
    </source>
</reference>
<dbReference type="Pfam" id="PF08242">
    <property type="entry name" value="Methyltransf_12"/>
    <property type="match status" value="1"/>
</dbReference>
<comment type="subunit">
    <text evidence="2">Homodimer.</text>
</comment>
<feature type="binding site" evidence="2">
    <location>
        <position position="311"/>
    </location>
    <ligand>
        <name>Mg(2+)</name>
        <dbReference type="ChEBI" id="CHEBI:18420"/>
    </ligand>
</feature>
<feature type="binding site" evidence="2">
    <location>
        <begin position="452"/>
        <end position="454"/>
    </location>
    <ligand>
        <name>ATP</name>
        <dbReference type="ChEBI" id="CHEBI:30616"/>
    </ligand>
</feature>
<dbReference type="AlphaFoldDB" id="A0A5R9J8G7"/>
<dbReference type="GO" id="GO:0005524">
    <property type="term" value="F:ATP binding"/>
    <property type="evidence" value="ECO:0007669"/>
    <property type="project" value="UniProtKB-UniRule"/>
</dbReference>
<keyword evidence="2" id="KW-0963">Cytoplasm</keyword>
<organism evidence="4 5">
    <name type="scientific">Lichenicoccus roseus</name>
    <dbReference type="NCBI Taxonomy" id="2683649"/>
    <lineage>
        <taxon>Bacteria</taxon>
        <taxon>Pseudomonadati</taxon>
        <taxon>Pseudomonadota</taxon>
        <taxon>Alphaproteobacteria</taxon>
        <taxon>Acetobacterales</taxon>
        <taxon>Acetobacteraceae</taxon>
        <taxon>Lichenicoccus</taxon>
    </lineage>
</organism>
<dbReference type="CDD" id="cd03109">
    <property type="entry name" value="DTBS"/>
    <property type="match status" value="1"/>
</dbReference>
<feature type="active site" evidence="2">
    <location>
        <position position="299"/>
    </location>
</feature>
<dbReference type="InterPro" id="IPR004472">
    <property type="entry name" value="DTB_synth_BioD"/>
</dbReference>
<keyword evidence="2" id="KW-0547">Nucleotide-binding</keyword>
<feature type="binding site" evidence="2">
    <location>
        <position position="368"/>
    </location>
    <ligand>
        <name>Mg(2+)</name>
        <dbReference type="ChEBI" id="CHEBI:18420"/>
    </ligand>
</feature>
<protein>
    <recommendedName>
        <fullName evidence="2">ATP-dependent dethiobiotin synthetase BioD</fullName>
        <ecNumber evidence="2">6.3.3.3</ecNumber>
    </recommendedName>
    <alternativeName>
        <fullName evidence="2">DTB synthetase</fullName>
        <shortName evidence="2">DTBS</shortName>
    </alternativeName>
    <alternativeName>
        <fullName evidence="2">Dethiobiotin synthase</fullName>
    </alternativeName>
</protein>
<dbReference type="RefSeq" id="WP_138324163.1">
    <property type="nucleotide sequence ID" value="NZ_VCDI01000001.1"/>
</dbReference>
<feature type="domain" description="Methyltransferase type 12" evidence="3">
    <location>
        <begin position="53"/>
        <end position="153"/>
    </location>
</feature>
<comment type="pathway">
    <text evidence="2">Cofactor biosynthesis; biotin biosynthesis; biotin from 7,8-diaminononanoate: step 1/2.</text>
</comment>
<comment type="cofactor">
    <cofactor evidence="2">
        <name>Mg(2+)</name>
        <dbReference type="ChEBI" id="CHEBI:18420"/>
    </cofactor>
</comment>
<sequence length="481" mass="50877">MSRKQAIGERFGNASDRYARHAVVQRWAAARLADRIVVTGCGPAAPGRKLRVLEIGAGTGLLTEALQRRLAGSGIEAEWTVTDLSPAMLDRARDALARARPVHRPRYLVMDAEQPAVRGGYDLICGSLAMQWFLDRELTLGRLAALLAPDGVLAVSTLCAGSLASWHAALRAERLQPAGLDLPTAGQLQTEWPGGGHGAWSVETVLQAHASGMDFLRGLRGIGADLGREGLRPADPLALRRSLRRFEREHGATASYCIGIGLFRRSSRRGVFVTGTGTGIGKTLVAACLVRAWQASYWKPLQTGIDDDVADSVTVVQLAGLPPGRLLPPTHVLRAPLSPEAAARLEGVAIDAASIRLPATMDGPLVVEGAGGLMVPIADGELMIDLIARLRLPVVLVASSTLGTINHTLLSLEALRARDLPVLGVILSGPPTPGNREAIERHGKVRVLAEVPMLDRVDAASVEAAAALMPTLESLLALGVQ</sequence>
<dbReference type="GO" id="GO:0004141">
    <property type="term" value="F:dethiobiotin synthase activity"/>
    <property type="evidence" value="ECO:0007669"/>
    <property type="project" value="UniProtKB-UniRule"/>
</dbReference>
<evidence type="ECO:0000259" key="3">
    <source>
        <dbReference type="Pfam" id="PF08242"/>
    </source>
</evidence>
<name>A0A5R9J8G7_9PROT</name>
<dbReference type="Proteomes" id="UP000305654">
    <property type="component" value="Unassembled WGS sequence"/>
</dbReference>
<dbReference type="SUPFAM" id="SSF52540">
    <property type="entry name" value="P-loop containing nucleoside triphosphate hydrolases"/>
    <property type="match status" value="1"/>
</dbReference>
<dbReference type="GO" id="GO:0005737">
    <property type="term" value="C:cytoplasm"/>
    <property type="evidence" value="ECO:0007669"/>
    <property type="project" value="UniProtKB-SubCell"/>
</dbReference>
<dbReference type="InterPro" id="IPR027417">
    <property type="entry name" value="P-loop_NTPase"/>
</dbReference>
<dbReference type="InterPro" id="IPR029063">
    <property type="entry name" value="SAM-dependent_MTases_sf"/>
</dbReference>
<gene>
    <name evidence="2 4" type="primary">bioD</name>
    <name evidence="4" type="ORF">FE263_01400</name>
</gene>
<proteinExistence type="inferred from homology"/>
<dbReference type="CDD" id="cd02440">
    <property type="entry name" value="AdoMet_MTases"/>
    <property type="match status" value="1"/>
</dbReference>
<feature type="binding site" evidence="2">
    <location>
        <begin position="368"/>
        <end position="371"/>
    </location>
    <ligand>
        <name>ATP</name>
        <dbReference type="ChEBI" id="CHEBI:30616"/>
    </ligand>
</feature>
<keyword evidence="2" id="KW-0460">Magnesium</keyword>
<comment type="function">
    <text evidence="2">Catalyzes a mechanistically unusual reaction, the ATP-dependent insertion of CO2 between the N7 and N8 nitrogen atoms of 7,8-diaminopelargonic acid (DAPA, also called 7,8-diammoniononanoate) to form a ureido ring.</text>
</comment>
<dbReference type="EMBL" id="VCDI01000001">
    <property type="protein sequence ID" value="TLU73910.1"/>
    <property type="molecule type" value="Genomic_DNA"/>
</dbReference>
<dbReference type="HAMAP" id="MF_00336">
    <property type="entry name" value="BioD"/>
    <property type="match status" value="1"/>
</dbReference>
<evidence type="ECO:0000313" key="5">
    <source>
        <dbReference type="Proteomes" id="UP000305654"/>
    </source>
</evidence>
<dbReference type="Gene3D" id="3.40.50.150">
    <property type="entry name" value="Vaccinia Virus protein VP39"/>
    <property type="match status" value="1"/>
</dbReference>
<dbReference type="PANTHER" id="PTHR43210:SF5">
    <property type="entry name" value="DETHIOBIOTIN SYNTHETASE"/>
    <property type="match status" value="1"/>
</dbReference>
<dbReference type="GO" id="GO:0009102">
    <property type="term" value="P:biotin biosynthetic process"/>
    <property type="evidence" value="ECO:0007669"/>
    <property type="project" value="UniProtKB-UniRule"/>
</dbReference>
<dbReference type="NCBIfam" id="TIGR00347">
    <property type="entry name" value="bioD"/>
    <property type="match status" value="1"/>
</dbReference>
<evidence type="ECO:0000256" key="1">
    <source>
        <dbReference type="ARBA" id="ARBA00022756"/>
    </source>
</evidence>
<dbReference type="InterPro" id="IPR013217">
    <property type="entry name" value="Methyltransf_12"/>
</dbReference>
<dbReference type="OrthoDB" id="9802097at2"/>
<evidence type="ECO:0000256" key="2">
    <source>
        <dbReference type="HAMAP-Rule" id="MF_00336"/>
    </source>
</evidence>
<dbReference type="UniPathway" id="UPA00078">
    <property type="reaction ID" value="UER00161"/>
</dbReference>
<dbReference type="GO" id="GO:0000287">
    <property type="term" value="F:magnesium ion binding"/>
    <property type="evidence" value="ECO:0007669"/>
    <property type="project" value="UniProtKB-UniRule"/>
</dbReference>
<keyword evidence="5" id="KW-1185">Reference proteome</keyword>
<comment type="caution">
    <text evidence="4">The sequence shown here is derived from an EMBL/GenBank/DDBJ whole genome shotgun (WGS) entry which is preliminary data.</text>
</comment>
<dbReference type="PANTHER" id="PTHR43210">
    <property type="entry name" value="DETHIOBIOTIN SYNTHETASE"/>
    <property type="match status" value="1"/>
</dbReference>
<feature type="binding site" evidence="2">
    <location>
        <position position="303"/>
    </location>
    <ligand>
        <name>substrate</name>
    </ligand>
</feature>
<dbReference type="Pfam" id="PF13500">
    <property type="entry name" value="AAA_26"/>
    <property type="match status" value="1"/>
</dbReference>
<keyword evidence="2" id="KW-0067">ATP-binding</keyword>
<dbReference type="Gene3D" id="3.40.50.300">
    <property type="entry name" value="P-loop containing nucleotide triphosphate hydrolases"/>
    <property type="match status" value="1"/>
</dbReference>
<evidence type="ECO:0000313" key="4">
    <source>
        <dbReference type="EMBL" id="TLU73910.1"/>
    </source>
</evidence>
<keyword evidence="2 4" id="KW-0436">Ligase</keyword>
<dbReference type="EC" id="6.3.3.3" evidence="2"/>